<gene>
    <name evidence="7" type="primary">cbm4</name>
</gene>
<dbReference type="AlphaFoldDB" id="A0A0P0KAP0"/>
<dbReference type="InterPro" id="IPR015421">
    <property type="entry name" value="PyrdxlP-dep_Trfase_major"/>
</dbReference>
<keyword evidence="7" id="KW-0808">Transferase</keyword>
<accession>A0A0P0KAP0</accession>
<evidence type="ECO:0000256" key="1">
    <source>
        <dbReference type="ARBA" id="ARBA00022898"/>
    </source>
</evidence>
<feature type="modified residue" description="N6-(pyridoxal phosphate)lysine" evidence="4">
    <location>
        <position position="190"/>
    </location>
</feature>
<dbReference type="GO" id="GO:0000271">
    <property type="term" value="P:polysaccharide biosynthetic process"/>
    <property type="evidence" value="ECO:0007669"/>
    <property type="project" value="TreeGrafter"/>
</dbReference>
<dbReference type="Pfam" id="PF01041">
    <property type="entry name" value="DegT_DnrJ_EryC1"/>
    <property type="match status" value="1"/>
</dbReference>
<keyword evidence="7" id="KW-0032">Aminotransferase</keyword>
<evidence type="ECO:0000256" key="3">
    <source>
        <dbReference type="PIRSR" id="PIRSR000390-1"/>
    </source>
</evidence>
<dbReference type="PIRSF" id="PIRSF000390">
    <property type="entry name" value="PLP_StrS"/>
    <property type="match status" value="1"/>
</dbReference>
<dbReference type="PANTHER" id="PTHR30244">
    <property type="entry name" value="TRANSAMINASE"/>
    <property type="match status" value="1"/>
</dbReference>
<evidence type="ECO:0000313" key="7">
    <source>
        <dbReference type="EMBL" id="ALK28493.1"/>
    </source>
</evidence>
<proteinExistence type="inferred from homology"/>
<dbReference type="GO" id="GO:0008483">
    <property type="term" value="F:transaminase activity"/>
    <property type="evidence" value="ECO:0007669"/>
    <property type="project" value="UniProtKB-KW"/>
</dbReference>
<protein>
    <submittedName>
        <fullName evidence="7">Putative 4-NDP-hexose aminotransferase</fullName>
    </submittedName>
</protein>
<organism evidence="7">
    <name type="scientific">Streptomyces thermotolerans</name>
    <dbReference type="NCBI Taxonomy" id="80858"/>
    <lineage>
        <taxon>Bacteria</taxon>
        <taxon>Bacillati</taxon>
        <taxon>Actinomycetota</taxon>
        <taxon>Actinomycetes</taxon>
        <taxon>Kitasatosporales</taxon>
        <taxon>Streptomycetaceae</taxon>
        <taxon>Streptomyces</taxon>
    </lineage>
</organism>
<sequence>MTAAAPTVPFVDLKATYQEVRAGIDAALARVAASGRYLLGAELAAFEAEYAATCGNEHCVGVGSGTDALELALRALGIGRGDEVIVPAHTFIGSWLAISAAGARPVPVDPDPDGLSMDPARVEAALTPRTAAVMPVHLYGHPTDLDPLLALAERHGLAVVEDAAQAHGARYRGRRIGSGHVAAFSFYPTKNLGAMGDGGAVVTADAALAERIRVLRNNGCREQYLHEVRSPHSRLDEFQAAVLRAKLPHLGAWNAHRVQVADRYTRALAAVPGITVPPRAPWADPVWHLYVIRSPERDALRRRLHSAGVETHIHYPVPPHRSPAYADEPAGGPAGTHPNSERLAAEVLSLPMGPHLGEDAVSAVVDAVRAAAEAADDRLLPVTERP</sequence>
<comment type="similarity">
    <text evidence="2 5">Belongs to the DegT/DnrJ/EryC1 family.</text>
</comment>
<dbReference type="PANTHER" id="PTHR30244:SF36">
    <property type="entry name" value="3-OXO-GLUCOSE-6-PHOSPHATE:GLUTAMATE AMINOTRANSFERASE"/>
    <property type="match status" value="1"/>
</dbReference>
<feature type="active site" description="Proton acceptor" evidence="3">
    <location>
        <position position="190"/>
    </location>
</feature>
<keyword evidence="1 4" id="KW-0663">Pyridoxal phosphate</keyword>
<evidence type="ECO:0000256" key="5">
    <source>
        <dbReference type="RuleBase" id="RU004508"/>
    </source>
</evidence>
<dbReference type="GO" id="GO:0030170">
    <property type="term" value="F:pyridoxal phosphate binding"/>
    <property type="evidence" value="ECO:0007669"/>
    <property type="project" value="TreeGrafter"/>
</dbReference>
<evidence type="ECO:0000256" key="4">
    <source>
        <dbReference type="PIRSR" id="PIRSR000390-2"/>
    </source>
</evidence>
<reference evidence="7" key="1">
    <citation type="submission" date="2015-05" db="EMBL/GenBank/DDBJ databases">
        <title>Characterization of AcyB2 and Trm22 as positive transcriptional regulators for Carbomycin biosynthesis in Streptomyces thermotolerans ATCC 11416.</title>
        <authorList>
            <person name="Zhong J."/>
            <person name="Dai J."/>
            <person name="Wang Y."/>
            <person name="He W."/>
        </authorList>
    </citation>
    <scope>NUCLEOTIDE SEQUENCE</scope>
    <source>
        <strain evidence="7">ATCC 11416</strain>
    </source>
</reference>
<evidence type="ECO:0000256" key="6">
    <source>
        <dbReference type="SAM" id="MobiDB-lite"/>
    </source>
</evidence>
<dbReference type="Gene3D" id="3.40.640.10">
    <property type="entry name" value="Type I PLP-dependent aspartate aminotransferase-like (Major domain)"/>
    <property type="match status" value="1"/>
</dbReference>
<dbReference type="CDD" id="cd00616">
    <property type="entry name" value="AHBA_syn"/>
    <property type="match status" value="1"/>
</dbReference>
<feature type="region of interest" description="Disordered" evidence="6">
    <location>
        <begin position="313"/>
        <end position="339"/>
    </location>
</feature>
<dbReference type="SUPFAM" id="SSF53383">
    <property type="entry name" value="PLP-dependent transferases"/>
    <property type="match status" value="1"/>
</dbReference>
<dbReference type="InterPro" id="IPR015422">
    <property type="entry name" value="PyrdxlP-dep_Trfase_small"/>
</dbReference>
<dbReference type="Gene3D" id="3.90.1150.10">
    <property type="entry name" value="Aspartate Aminotransferase, domain 1"/>
    <property type="match status" value="1"/>
</dbReference>
<dbReference type="InterPro" id="IPR000653">
    <property type="entry name" value="DegT/StrS_aminotransferase"/>
</dbReference>
<name>A0A0P0KAP0_STRTH</name>
<evidence type="ECO:0000256" key="2">
    <source>
        <dbReference type="ARBA" id="ARBA00037999"/>
    </source>
</evidence>
<dbReference type="EMBL" id="KR818745">
    <property type="protein sequence ID" value="ALK28493.1"/>
    <property type="molecule type" value="Genomic_DNA"/>
</dbReference>
<dbReference type="InterPro" id="IPR015424">
    <property type="entry name" value="PyrdxlP-dep_Trfase"/>
</dbReference>